<dbReference type="OrthoDB" id="9832964at2"/>
<gene>
    <name evidence="2" type="ORF">FKZ61_02445</name>
</gene>
<reference evidence="2 3" key="1">
    <citation type="submission" date="2019-06" db="EMBL/GenBank/DDBJ databases">
        <title>Genome sequence of Litorilinea aerophila BAA-2444.</title>
        <authorList>
            <person name="Maclea K.S."/>
            <person name="Maurais E.G."/>
            <person name="Iannazzi L.C."/>
        </authorList>
    </citation>
    <scope>NUCLEOTIDE SEQUENCE [LARGE SCALE GENOMIC DNA]</scope>
    <source>
        <strain evidence="2 3">ATCC BAA-2444</strain>
    </source>
</reference>
<accession>A0A540VLW0</accession>
<evidence type="ECO:0000256" key="1">
    <source>
        <dbReference type="SAM" id="Phobius"/>
    </source>
</evidence>
<name>A0A540VLW0_9CHLR</name>
<comment type="caution">
    <text evidence="2">The sequence shown here is derived from an EMBL/GenBank/DDBJ whole genome shotgun (WGS) entry which is preliminary data.</text>
</comment>
<dbReference type="RefSeq" id="WP_141608474.1">
    <property type="nucleotide sequence ID" value="NZ_VIGC02000002.1"/>
</dbReference>
<evidence type="ECO:0000313" key="2">
    <source>
        <dbReference type="EMBL" id="TQE97747.1"/>
    </source>
</evidence>
<evidence type="ECO:0000313" key="3">
    <source>
        <dbReference type="Proteomes" id="UP000317371"/>
    </source>
</evidence>
<dbReference type="Proteomes" id="UP000317371">
    <property type="component" value="Unassembled WGS sequence"/>
</dbReference>
<proteinExistence type="predicted"/>
<dbReference type="EMBL" id="VIGC01000002">
    <property type="protein sequence ID" value="TQE97747.1"/>
    <property type="molecule type" value="Genomic_DNA"/>
</dbReference>
<feature type="transmembrane region" description="Helical" evidence="1">
    <location>
        <begin position="203"/>
        <end position="220"/>
    </location>
</feature>
<keyword evidence="3" id="KW-1185">Reference proteome</keyword>
<keyword evidence="1" id="KW-1133">Transmembrane helix</keyword>
<dbReference type="AlphaFoldDB" id="A0A540VLW0"/>
<organism evidence="2 3">
    <name type="scientific">Litorilinea aerophila</name>
    <dbReference type="NCBI Taxonomy" id="1204385"/>
    <lineage>
        <taxon>Bacteria</taxon>
        <taxon>Bacillati</taxon>
        <taxon>Chloroflexota</taxon>
        <taxon>Caldilineae</taxon>
        <taxon>Caldilineales</taxon>
        <taxon>Caldilineaceae</taxon>
        <taxon>Litorilinea</taxon>
    </lineage>
</organism>
<protein>
    <submittedName>
        <fullName evidence="2">Uncharacterized protein</fullName>
    </submittedName>
</protein>
<sequence>MSRSHHRLPSQPWLWSRDLAGSLPLFPRAVGSSLAQSLELPGFRRKRLLFGHLDRPGRIHVYSAECRAGERLRVQLLVPMLPSGGSVVPAFALVAQSLPYSADIHQLPLDLPAGYSAVVAPPPGELVMPIRDLLTRAAYYPGPVIDTRTLVGGRCYIIVWSPHNHMGKYALQIGYRWPWSWAYWLQVPLYWWQIRGWFGLSRAAAPLAAAGALVGLGLLVKGVRAWQNSR</sequence>
<keyword evidence="1" id="KW-0472">Membrane</keyword>
<keyword evidence="1" id="KW-0812">Transmembrane</keyword>
<dbReference type="InParanoid" id="A0A540VLW0"/>